<name>A0A0F9RR30_9ZZZZ</name>
<comment type="caution">
    <text evidence="1">The sequence shown here is derived from an EMBL/GenBank/DDBJ whole genome shotgun (WGS) entry which is preliminary data.</text>
</comment>
<sequence>MAVDTLTTSVSDSVRELLAPTVEVMGHDISAIWRKLVTTNRGVGMDMVGRDWKVKKVFRTGLAGAFGFEQLGAKAMLTDNTVTQFGVYGDNAITVFQGLDESTTPGYVQSTITLVQGKGIVHVPLTLKRAAALGAMIGEPLQAVIEGTANRVAQTRVNAFLAEDGSGLIGTFTVGGSDITINGDGDTVTLDSGQSAIQRFEDGQTIDLFRSSDDVKMNTGGPVFVGRVNPLGNDFQLFQFSGSTTLATTIQYDLVVRSAGRTSGSATASDLPTALSSLVVATGTLFGIDLDKYPKRRGYVVSNAGAAMDEPTLFKIAARNRHGSAHPDTIDTYVASEGVWAAYVENQDVLYTAERNGSLVNVNDGVNEAMFFNSYGRRYELLADNYITDGTIYGIKTRDQNFKIYVPPALPGAQSLGMFDGGVEFIGNLLGWSDIFGGAKATGGTSDDGKTTDMLEAPFLLPYQIAPDIWGGQKITNVLTAYSALQGL</sequence>
<dbReference type="AlphaFoldDB" id="A0A0F9RR30"/>
<evidence type="ECO:0008006" key="2">
    <source>
        <dbReference type="Google" id="ProtNLM"/>
    </source>
</evidence>
<gene>
    <name evidence="1" type="ORF">LCGC14_0564920</name>
</gene>
<protein>
    <recommendedName>
        <fullName evidence="2">Major capsid protein</fullName>
    </recommendedName>
</protein>
<proteinExistence type="predicted"/>
<organism evidence="1">
    <name type="scientific">marine sediment metagenome</name>
    <dbReference type="NCBI Taxonomy" id="412755"/>
    <lineage>
        <taxon>unclassified sequences</taxon>
        <taxon>metagenomes</taxon>
        <taxon>ecological metagenomes</taxon>
    </lineage>
</organism>
<evidence type="ECO:0000313" key="1">
    <source>
        <dbReference type="EMBL" id="KKN57164.1"/>
    </source>
</evidence>
<reference evidence="1" key="1">
    <citation type="journal article" date="2015" name="Nature">
        <title>Complex archaea that bridge the gap between prokaryotes and eukaryotes.</title>
        <authorList>
            <person name="Spang A."/>
            <person name="Saw J.H."/>
            <person name="Jorgensen S.L."/>
            <person name="Zaremba-Niedzwiedzka K."/>
            <person name="Martijn J."/>
            <person name="Lind A.E."/>
            <person name="van Eijk R."/>
            <person name="Schleper C."/>
            <person name="Guy L."/>
            <person name="Ettema T.J."/>
        </authorList>
    </citation>
    <scope>NUCLEOTIDE SEQUENCE</scope>
</reference>
<accession>A0A0F9RR30</accession>
<dbReference type="EMBL" id="LAZR01000816">
    <property type="protein sequence ID" value="KKN57164.1"/>
    <property type="molecule type" value="Genomic_DNA"/>
</dbReference>